<evidence type="ECO:0000259" key="10">
    <source>
        <dbReference type="Pfam" id="PF11781"/>
    </source>
</evidence>
<dbReference type="GO" id="GO:0001164">
    <property type="term" value="F:RNA polymerase I core promoter sequence-specific DNA binding"/>
    <property type="evidence" value="ECO:0007669"/>
    <property type="project" value="EnsemblFungi"/>
</dbReference>
<feature type="domain" description="Rrn7/TAF1B N-terminal cyclin" evidence="11">
    <location>
        <begin position="102"/>
        <end position="225"/>
    </location>
</feature>
<keyword evidence="7" id="KW-0238">DNA-binding</keyword>
<evidence type="ECO:0000256" key="4">
    <source>
        <dbReference type="ARBA" id="ARBA00022771"/>
    </source>
</evidence>
<evidence type="ECO:0000256" key="7">
    <source>
        <dbReference type="ARBA" id="ARBA00023125"/>
    </source>
</evidence>
<dbReference type="HOGENOM" id="CLU_016553_3_1_1"/>
<reference evidence="13 14" key="1">
    <citation type="journal article" date="2011" name="Proc. Natl. Acad. Sci. U.S.A.">
        <title>Evolutionary erosion of yeast sex chromosomes by mating-type switching accidents.</title>
        <authorList>
            <person name="Gordon J.L."/>
            <person name="Armisen D."/>
            <person name="Proux-Wera E."/>
            <person name="Oheigeartaigh S.S."/>
            <person name="Byrne K.P."/>
            <person name="Wolfe K.H."/>
        </authorList>
    </citation>
    <scope>NUCLEOTIDE SEQUENCE [LARGE SCALE GENOMIC DNA]</scope>
    <source>
        <strain evidence="14">ATCC 22294 / BCRC 22015 / CBS 2517 / CECT 1963 / NBRC 1671 / NRRL Y-8276</strain>
    </source>
</reference>
<dbReference type="PANTHER" id="PTHR31576">
    <property type="entry name" value="TATA BOX-BINDING PROTEIN-ASSOCIATED FACTOR RNA POLYMERASE I SUBUNIT B"/>
    <property type="match status" value="1"/>
</dbReference>
<evidence type="ECO:0000259" key="11">
    <source>
        <dbReference type="Pfam" id="PF20644"/>
    </source>
</evidence>
<dbReference type="Pfam" id="PF20644">
    <property type="entry name" value="Rrn7_cyclin_N"/>
    <property type="match status" value="1"/>
</dbReference>
<dbReference type="PANTHER" id="PTHR31576:SF2">
    <property type="entry name" value="TATA BOX-BINDING PROTEIN-ASSOCIATED FACTOR RNA POLYMERASE I SUBUNIT B"/>
    <property type="match status" value="1"/>
</dbReference>
<dbReference type="GO" id="GO:0070860">
    <property type="term" value="C:RNA polymerase I core factor complex"/>
    <property type="evidence" value="ECO:0007669"/>
    <property type="project" value="EnsemblFungi"/>
</dbReference>
<accession>H2B0I1</accession>
<dbReference type="eggNOG" id="ENOG502RYCI">
    <property type="taxonomic scope" value="Eukaryota"/>
</dbReference>
<protein>
    <submittedName>
        <fullName evidence="13">Uncharacterized protein</fullName>
    </submittedName>
</protein>
<dbReference type="InterPro" id="IPR048538">
    <property type="entry name" value="Rrn7_cyclin_C"/>
</dbReference>
<keyword evidence="8" id="KW-0804">Transcription</keyword>
<evidence type="ECO:0000313" key="14">
    <source>
        <dbReference type="Proteomes" id="UP000005220"/>
    </source>
</evidence>
<evidence type="ECO:0000313" key="13">
    <source>
        <dbReference type="EMBL" id="CCF60131.1"/>
    </source>
</evidence>
<dbReference type="GO" id="GO:0017025">
    <property type="term" value="F:TBP-class protein binding"/>
    <property type="evidence" value="ECO:0007669"/>
    <property type="project" value="EnsemblFungi"/>
</dbReference>
<dbReference type="GO" id="GO:0008270">
    <property type="term" value="F:zinc ion binding"/>
    <property type="evidence" value="ECO:0007669"/>
    <property type="project" value="UniProtKB-KW"/>
</dbReference>
<name>H2B0I1_KAZAF</name>
<comment type="similarity">
    <text evidence="2">Belongs to the RRN7/TAF1B family.</text>
</comment>
<feature type="domain" description="Rrn7/TAF1B C-terminal cyclin" evidence="12">
    <location>
        <begin position="252"/>
        <end position="403"/>
    </location>
</feature>
<keyword evidence="14" id="KW-1185">Reference proteome</keyword>
<evidence type="ECO:0000256" key="1">
    <source>
        <dbReference type="ARBA" id="ARBA00004604"/>
    </source>
</evidence>
<evidence type="ECO:0000256" key="2">
    <source>
        <dbReference type="ARBA" id="ARBA00006899"/>
    </source>
</evidence>
<dbReference type="InterPro" id="IPR021752">
    <property type="entry name" value="TF_Rrn7_Zf"/>
</dbReference>
<keyword evidence="6" id="KW-0805">Transcription regulation</keyword>
<dbReference type="GO" id="GO:0042790">
    <property type="term" value="P:nucleolar large rRNA transcription by RNA polymerase I"/>
    <property type="evidence" value="ECO:0007669"/>
    <property type="project" value="EnsemblFungi"/>
</dbReference>
<evidence type="ECO:0000256" key="5">
    <source>
        <dbReference type="ARBA" id="ARBA00022833"/>
    </source>
</evidence>
<evidence type="ECO:0000256" key="3">
    <source>
        <dbReference type="ARBA" id="ARBA00022723"/>
    </source>
</evidence>
<dbReference type="FunCoup" id="H2B0I1">
    <property type="interactions" value="61"/>
</dbReference>
<keyword evidence="3" id="KW-0479">Metal-binding</keyword>
<dbReference type="RefSeq" id="XP_003959266.1">
    <property type="nucleotide sequence ID" value="XM_003959217.1"/>
</dbReference>
<keyword evidence="9" id="KW-0539">Nucleus</keyword>
<proteinExistence type="inferred from homology"/>
<dbReference type="GeneID" id="13883781"/>
<keyword evidence="4" id="KW-0863">Zinc-finger</keyword>
<dbReference type="Proteomes" id="UP000005220">
    <property type="component" value="Chromosome 10"/>
</dbReference>
<evidence type="ECO:0000256" key="8">
    <source>
        <dbReference type="ARBA" id="ARBA00023163"/>
    </source>
</evidence>
<sequence>MSTYIRGPICGTDNCPSRLWRIIAGRRTCQYGHVMEGDIEFNNDDDDMTSAGVITRRLNLTTNAIGSFQSSLNTSQFNNSQKTTRDKKIYGEDAKFLFLKSFQFILKRQCQCLIQEMNFPDQFETVVKCIWLEMLKSFNDDDNMHNDPVTDTDVNYSDDDNVAERISRLNKDASRSKLGLHMTSTISILYMASVHMGLPVFTCDFIKWICAARLPYFKSNKSLPKSWRIKLPNYYLELLEGGTPPNNAQYYNKIAATCAKISFNSKFECKINPRPFILKLILLTTLSPEFYFHTMNSIELIGYDDDFELIANAKTHFTSYHLHPELRLMSYFIIIVRWVLICQEERYSDAWISALIEEPSKTETSSKDSVERQVTNLFYDNKDAIFDWDETKTLNYLEWVEKQYLPNHHNDANNADLSIDRKIAKRKLMKIFPMQSGNFPLPPSEHLSFIDHLQENYLQFKNFSDNNYAGDFSRSELILQLEGKLIQTLAMEFAISVDQLKICVHKMERHCMTNLKGK</sequence>
<dbReference type="InterPro" id="IPR048540">
    <property type="entry name" value="Rrn7_cyclin_N"/>
</dbReference>
<organism evidence="13 14">
    <name type="scientific">Kazachstania africana (strain ATCC 22294 / BCRC 22015 / CBS 2517 / CECT 1963 / NBRC 1671 / NRRL Y-8276)</name>
    <name type="common">Yeast</name>
    <name type="synonym">Kluyveromyces africanus</name>
    <dbReference type="NCBI Taxonomy" id="1071382"/>
    <lineage>
        <taxon>Eukaryota</taxon>
        <taxon>Fungi</taxon>
        <taxon>Dikarya</taxon>
        <taxon>Ascomycota</taxon>
        <taxon>Saccharomycotina</taxon>
        <taxon>Saccharomycetes</taxon>
        <taxon>Saccharomycetales</taxon>
        <taxon>Saccharomycetaceae</taxon>
        <taxon>Kazachstania</taxon>
    </lineage>
</organism>
<evidence type="ECO:0000256" key="6">
    <source>
        <dbReference type="ARBA" id="ARBA00023015"/>
    </source>
</evidence>
<dbReference type="AlphaFoldDB" id="H2B0I1"/>
<feature type="domain" description="RRN7-type" evidence="10">
    <location>
        <begin position="5"/>
        <end position="37"/>
    </location>
</feature>
<dbReference type="InterPro" id="IPR033599">
    <property type="entry name" value="TAF1B/Rrn7"/>
</dbReference>
<evidence type="ECO:0000259" key="12">
    <source>
        <dbReference type="Pfam" id="PF20645"/>
    </source>
</evidence>
<dbReference type="Pfam" id="PF11781">
    <property type="entry name" value="Zn_ribbon_RRN7"/>
    <property type="match status" value="1"/>
</dbReference>
<dbReference type="STRING" id="1071382.H2B0I1"/>
<evidence type="ECO:0000256" key="9">
    <source>
        <dbReference type="ARBA" id="ARBA00023242"/>
    </source>
</evidence>
<dbReference type="KEGG" id="kaf:KAFR_0J00630"/>
<dbReference type="Pfam" id="PF20645">
    <property type="entry name" value="Rrn7_cyclin_C"/>
    <property type="match status" value="1"/>
</dbReference>
<gene>
    <name evidence="13" type="primary">KAFR0J00630</name>
    <name evidence="13" type="ORF">KAFR_0J00630</name>
</gene>
<comment type="subcellular location">
    <subcellularLocation>
        <location evidence="1">Nucleus</location>
        <location evidence="1">Nucleolus</location>
    </subcellularLocation>
</comment>
<dbReference type="OrthoDB" id="428577at2759"/>
<keyword evidence="5" id="KW-0862">Zinc</keyword>
<dbReference type="InParanoid" id="H2B0I1"/>
<dbReference type="EMBL" id="HE650830">
    <property type="protein sequence ID" value="CCF60131.1"/>
    <property type="molecule type" value="Genomic_DNA"/>
</dbReference>